<name>A0A7X2TGE1_9FIRM</name>
<organism evidence="2 3">
    <name type="scientific">Stecheria intestinalis</name>
    <dbReference type="NCBI Taxonomy" id="2606630"/>
    <lineage>
        <taxon>Bacteria</taxon>
        <taxon>Bacillati</taxon>
        <taxon>Bacillota</taxon>
        <taxon>Erysipelotrichia</taxon>
        <taxon>Erysipelotrichales</taxon>
        <taxon>Erysipelotrichaceae</taxon>
        <taxon>Stecheria</taxon>
    </lineage>
</organism>
<gene>
    <name evidence="2" type="ORF">FYJ51_12135</name>
</gene>
<evidence type="ECO:0000313" key="2">
    <source>
        <dbReference type="EMBL" id="MSS59642.1"/>
    </source>
</evidence>
<keyword evidence="3" id="KW-1185">Reference proteome</keyword>
<evidence type="ECO:0000313" key="3">
    <source>
        <dbReference type="Proteomes" id="UP000461880"/>
    </source>
</evidence>
<dbReference type="AlphaFoldDB" id="A0A7X2TGE1"/>
<comment type="caution">
    <text evidence="2">The sequence shown here is derived from an EMBL/GenBank/DDBJ whole genome shotgun (WGS) entry which is preliminary data.</text>
</comment>
<protein>
    <submittedName>
        <fullName evidence="2">Uncharacterized protein</fullName>
    </submittedName>
</protein>
<keyword evidence="1" id="KW-0472">Membrane</keyword>
<keyword evidence="1" id="KW-0812">Transmembrane</keyword>
<sequence length="194" mass="22399">MTNTVWIWIIAIAAIAAELIFYLVQKKKQDRLSEKAMDLVMHGNLDELDQLVDSPEMQKSFPLYNRLYLKLNASIMRGNLKKTDELFEEIGRTNMTDQQKAAYAMMGFQYYLPLERKEECGQYKVMLDTMKGNEAMKKYADQAFGIVYDGQTDSLEALLKKNQTANPAQKAINEFLIAKTYENLGDRDNALKYH</sequence>
<proteinExistence type="predicted"/>
<dbReference type="RefSeq" id="WP_154505878.1">
    <property type="nucleotide sequence ID" value="NZ_VUMN01000041.1"/>
</dbReference>
<dbReference type="EMBL" id="VUMN01000041">
    <property type="protein sequence ID" value="MSS59642.1"/>
    <property type="molecule type" value="Genomic_DNA"/>
</dbReference>
<reference evidence="2 3" key="1">
    <citation type="submission" date="2019-08" db="EMBL/GenBank/DDBJ databases">
        <title>In-depth cultivation of the pig gut microbiome towards novel bacterial diversity and tailored functional studies.</title>
        <authorList>
            <person name="Wylensek D."/>
            <person name="Hitch T.C.A."/>
            <person name="Clavel T."/>
        </authorList>
    </citation>
    <scope>NUCLEOTIDE SEQUENCE [LARGE SCALE GENOMIC DNA]</scope>
    <source>
        <strain evidence="2 3">Oil+RF-744-GAM-WT-6</strain>
    </source>
</reference>
<accession>A0A7X2TGE1</accession>
<keyword evidence="1" id="KW-1133">Transmembrane helix</keyword>
<dbReference type="Proteomes" id="UP000461880">
    <property type="component" value="Unassembled WGS sequence"/>
</dbReference>
<evidence type="ECO:0000256" key="1">
    <source>
        <dbReference type="SAM" id="Phobius"/>
    </source>
</evidence>
<feature type="transmembrane region" description="Helical" evidence="1">
    <location>
        <begin position="6"/>
        <end position="24"/>
    </location>
</feature>